<dbReference type="InterPro" id="IPR006619">
    <property type="entry name" value="PGRP_domain_met/bac"/>
</dbReference>
<dbReference type="SUPFAM" id="SSF55846">
    <property type="entry name" value="N-acetylmuramoyl-L-alanine amidase-like"/>
    <property type="match status" value="1"/>
</dbReference>
<dbReference type="RefSeq" id="WP_330089838.1">
    <property type="nucleotide sequence ID" value="NZ_JAUZMY010000002.1"/>
</dbReference>
<dbReference type="InterPro" id="IPR015510">
    <property type="entry name" value="PGRP"/>
</dbReference>
<sequence length="319" mass="35062">MPRPSKYVSRSDLGWGTSPADKANPRSGLVIHYDSADQGLADKNHSSCVSYWRNTRSFHTGPSRGWADIGYSFMACPHGYVLEGRGLYRTQAAQPGGNSSHYSVTLATGPKDPIPAAQINAVRQLRQWLMEPDTSISGKVLGHRDFISTSCPGEKAYALVKDGTFAKKPDESEGEDDMPRHRRFEKDNSQELEPGTWASLRFDRRHDGHTGDLYALVGPEEPDGALYDFSVGVTVEGLGSGTEVQLRATEYEPDGEGGWKVARNRPIESPVQAAGNGHFTYAWKGNLAKGRRVRVRVAQFGDSIAQLTSATAEVFYWPK</sequence>
<comment type="similarity">
    <text evidence="1">Belongs to the N-acetylmuramoyl-L-alanine amidase 2 family.</text>
</comment>
<accession>A0ABU7K189</accession>
<dbReference type="Gene3D" id="3.40.80.10">
    <property type="entry name" value="Peptidoglycan recognition protein-like"/>
    <property type="match status" value="1"/>
</dbReference>
<evidence type="ECO:0000313" key="5">
    <source>
        <dbReference type="Proteomes" id="UP001356095"/>
    </source>
</evidence>
<reference evidence="4 5" key="1">
    <citation type="submission" date="2023-08" db="EMBL/GenBank/DDBJ databases">
        <authorList>
            <person name="Girao M."/>
            <person name="Carvalho M.F."/>
        </authorList>
    </citation>
    <scope>NUCLEOTIDE SEQUENCE [LARGE SCALE GENOMIC DNA]</scope>
    <source>
        <strain evidence="4 5">CT-R113</strain>
    </source>
</reference>
<evidence type="ECO:0000313" key="4">
    <source>
        <dbReference type="EMBL" id="MEE2036008.1"/>
    </source>
</evidence>
<proteinExistence type="inferred from homology"/>
<dbReference type="Pfam" id="PF01510">
    <property type="entry name" value="Amidase_2"/>
    <property type="match status" value="1"/>
</dbReference>
<dbReference type="InterPro" id="IPR036505">
    <property type="entry name" value="Amidase/PGRP_sf"/>
</dbReference>
<evidence type="ECO:0000259" key="3">
    <source>
        <dbReference type="SMART" id="SM00701"/>
    </source>
</evidence>
<dbReference type="PANTHER" id="PTHR11022:SF41">
    <property type="entry name" value="PEPTIDOGLYCAN-RECOGNITION PROTEIN LC-RELATED"/>
    <property type="match status" value="1"/>
</dbReference>
<organism evidence="4 5">
    <name type="scientific">Nocardiopsis codii</name>
    <dbReference type="NCBI Taxonomy" id="3065942"/>
    <lineage>
        <taxon>Bacteria</taxon>
        <taxon>Bacillati</taxon>
        <taxon>Actinomycetota</taxon>
        <taxon>Actinomycetes</taxon>
        <taxon>Streptosporangiales</taxon>
        <taxon>Nocardiopsidaceae</taxon>
        <taxon>Nocardiopsis</taxon>
    </lineage>
</organism>
<dbReference type="SMART" id="SM00701">
    <property type="entry name" value="PGRP"/>
    <property type="match status" value="1"/>
</dbReference>
<dbReference type="InterPro" id="IPR002502">
    <property type="entry name" value="Amidase_domain"/>
</dbReference>
<feature type="domain" description="Peptidoglycan recognition protein family" evidence="3">
    <location>
        <begin position="5"/>
        <end position="147"/>
    </location>
</feature>
<dbReference type="CDD" id="cd06583">
    <property type="entry name" value="PGRP"/>
    <property type="match status" value="1"/>
</dbReference>
<name>A0ABU7K189_9ACTN</name>
<comment type="caution">
    <text evidence="4">The sequence shown here is derived from an EMBL/GenBank/DDBJ whole genome shotgun (WGS) entry which is preliminary data.</text>
</comment>
<gene>
    <name evidence="4" type="ORF">Q8791_02075</name>
</gene>
<dbReference type="PANTHER" id="PTHR11022">
    <property type="entry name" value="PEPTIDOGLYCAN RECOGNITION PROTEIN"/>
    <property type="match status" value="1"/>
</dbReference>
<evidence type="ECO:0000256" key="2">
    <source>
        <dbReference type="SAM" id="MobiDB-lite"/>
    </source>
</evidence>
<evidence type="ECO:0000256" key="1">
    <source>
        <dbReference type="ARBA" id="ARBA00007553"/>
    </source>
</evidence>
<dbReference type="Proteomes" id="UP001356095">
    <property type="component" value="Unassembled WGS sequence"/>
</dbReference>
<feature type="region of interest" description="Disordered" evidence="2">
    <location>
        <begin position="1"/>
        <end position="20"/>
    </location>
</feature>
<dbReference type="EMBL" id="JAUZMY010000002">
    <property type="protein sequence ID" value="MEE2036008.1"/>
    <property type="molecule type" value="Genomic_DNA"/>
</dbReference>
<protein>
    <submittedName>
        <fullName evidence="4">Peptidoglycan recognition family protein</fullName>
    </submittedName>
</protein>
<feature type="region of interest" description="Disordered" evidence="2">
    <location>
        <begin position="166"/>
        <end position="200"/>
    </location>
</feature>
<keyword evidence="5" id="KW-1185">Reference proteome</keyword>